<feature type="domain" description="Protein kinase" evidence="6">
    <location>
        <begin position="30"/>
        <end position="273"/>
    </location>
</feature>
<dbReference type="SUPFAM" id="SSF56112">
    <property type="entry name" value="Protein kinase-like (PK-like)"/>
    <property type="match status" value="1"/>
</dbReference>
<accession>A0ABT5C528</accession>
<dbReference type="PANTHER" id="PTHR43289:SF6">
    <property type="entry name" value="SERINE_THREONINE-PROTEIN KINASE NEKL-3"/>
    <property type="match status" value="1"/>
</dbReference>
<evidence type="ECO:0000256" key="3">
    <source>
        <dbReference type="ARBA" id="ARBA00022777"/>
    </source>
</evidence>
<gene>
    <name evidence="7" type="ORF">POL72_27555</name>
</gene>
<keyword evidence="8" id="KW-1185">Reference proteome</keyword>
<evidence type="ECO:0000313" key="7">
    <source>
        <dbReference type="EMBL" id="MDC0681526.1"/>
    </source>
</evidence>
<dbReference type="Proteomes" id="UP001217485">
    <property type="component" value="Unassembled WGS sequence"/>
</dbReference>
<dbReference type="InterPro" id="IPR008271">
    <property type="entry name" value="Ser/Thr_kinase_AS"/>
</dbReference>
<keyword evidence="1" id="KW-0808">Transferase</keyword>
<dbReference type="PROSITE" id="PS00108">
    <property type="entry name" value="PROTEIN_KINASE_ST"/>
    <property type="match status" value="1"/>
</dbReference>
<dbReference type="Gene3D" id="3.30.200.20">
    <property type="entry name" value="Phosphorylase Kinase, domain 1"/>
    <property type="match status" value="1"/>
</dbReference>
<dbReference type="PROSITE" id="PS50011">
    <property type="entry name" value="PROTEIN_KINASE_DOM"/>
    <property type="match status" value="1"/>
</dbReference>
<evidence type="ECO:0000259" key="6">
    <source>
        <dbReference type="PROSITE" id="PS50011"/>
    </source>
</evidence>
<dbReference type="EMBL" id="JAQNDK010000003">
    <property type="protein sequence ID" value="MDC0681526.1"/>
    <property type="molecule type" value="Genomic_DNA"/>
</dbReference>
<evidence type="ECO:0000256" key="2">
    <source>
        <dbReference type="ARBA" id="ARBA00022741"/>
    </source>
</evidence>
<feature type="region of interest" description="Disordered" evidence="5">
    <location>
        <begin position="1"/>
        <end position="23"/>
    </location>
</feature>
<dbReference type="InterPro" id="IPR011009">
    <property type="entry name" value="Kinase-like_dom_sf"/>
</dbReference>
<name>A0ABT5C528_9BACT</name>
<evidence type="ECO:0000256" key="4">
    <source>
        <dbReference type="ARBA" id="ARBA00022840"/>
    </source>
</evidence>
<dbReference type="PANTHER" id="PTHR43289">
    <property type="entry name" value="MITOGEN-ACTIVATED PROTEIN KINASE KINASE KINASE 20-RELATED"/>
    <property type="match status" value="1"/>
</dbReference>
<evidence type="ECO:0000256" key="1">
    <source>
        <dbReference type="ARBA" id="ARBA00022679"/>
    </source>
</evidence>
<proteinExistence type="predicted"/>
<evidence type="ECO:0000256" key="5">
    <source>
        <dbReference type="SAM" id="MobiDB-lite"/>
    </source>
</evidence>
<dbReference type="Gene3D" id="1.10.510.10">
    <property type="entry name" value="Transferase(Phosphotransferase) domain 1"/>
    <property type="match status" value="1"/>
</dbReference>
<keyword evidence="2" id="KW-0547">Nucleotide-binding</keyword>
<dbReference type="Pfam" id="PF00069">
    <property type="entry name" value="Pkinase"/>
    <property type="match status" value="1"/>
</dbReference>
<dbReference type="SMART" id="SM00220">
    <property type="entry name" value="S_TKc"/>
    <property type="match status" value="1"/>
</dbReference>
<feature type="compositionally biased region" description="Basic and acidic residues" evidence="5">
    <location>
        <begin position="1"/>
        <end position="15"/>
    </location>
</feature>
<keyword evidence="3 7" id="KW-0418">Kinase</keyword>
<dbReference type="CDD" id="cd14014">
    <property type="entry name" value="STKc_PknB_like"/>
    <property type="match status" value="1"/>
</dbReference>
<evidence type="ECO:0000313" key="8">
    <source>
        <dbReference type="Proteomes" id="UP001217485"/>
    </source>
</evidence>
<sequence length="766" mass="83216">MPSLLHDPRTEDKDGPSTGARPPAVVARRYEVGGALGAGGEGTVFAAIDRLTEREVALKWIPFDRLLRPARVQLQIAILRRLQRPEIVPGVVRLLDDGVGAEDAWLVMERIQGSLFPGAHGGQGWGALEPPLVSLLETLARVHAVGVVHCDLKPENVLVNPYGQPVVVDFGIASLGGAGEIGRTSGARVRGTRPYVAPERWSAPATPRADLFAVGVMAYLALVGEYPSPSLAACAQALVARGAPRAVAEVLVALLEPAPQDRPASADDVLARIGAARRGTSPAAFPRGVLCPTTDVTRPASFHGPARLLHLPQDAVALLGRRAPSGGDAARNELMRWIHARLATVENGRIRIDRAALDTLDAPAPRNTVRPRRDLLAARALAARGRLHNAEAILRDVIRYAAAPPADRETVLGAAHLWTQVVVAARDRSLTARFLYDISRLTGQNDELAAIEALTRAYDATVHWTGDGLERACSVAPFADRELEQLRWHVRVFAARKVSVEAMRREVASARRARGRSRHASWRGQIAAWEGRLLYVEERYRAAAQRHEIAAQHATWTSARIEARLNAASAWMEAFSFRRAMRLAARGREEAAASRLPFLEGRAEWIWRTAADRSGVPLSPDVELVDAARHLDAPDLVLVLAVSEATLAYRLGDVDTFVRLSAIAREAGAPHNELLGTATLRALEVAMGVRAPDHDDAQLADRLAARGVPRLALEVAALIEDPTAIGGERRLWLQRLARFVPKRFQHLRVGVLSITECLHRLRIPSA</sequence>
<organism evidence="7 8">
    <name type="scientific">Sorangium atrum</name>
    <dbReference type="NCBI Taxonomy" id="2995308"/>
    <lineage>
        <taxon>Bacteria</taxon>
        <taxon>Pseudomonadati</taxon>
        <taxon>Myxococcota</taxon>
        <taxon>Polyangia</taxon>
        <taxon>Polyangiales</taxon>
        <taxon>Polyangiaceae</taxon>
        <taxon>Sorangium</taxon>
    </lineage>
</organism>
<dbReference type="RefSeq" id="WP_272098681.1">
    <property type="nucleotide sequence ID" value="NZ_JAQNDK010000003.1"/>
</dbReference>
<keyword evidence="4" id="KW-0067">ATP-binding</keyword>
<comment type="caution">
    <text evidence="7">The sequence shown here is derived from an EMBL/GenBank/DDBJ whole genome shotgun (WGS) entry which is preliminary data.</text>
</comment>
<protein>
    <submittedName>
        <fullName evidence="7">Serine/threonine-protein kinase</fullName>
    </submittedName>
</protein>
<reference evidence="7 8" key="1">
    <citation type="submission" date="2023-01" db="EMBL/GenBank/DDBJ databases">
        <title>Minimal conservation of predation-associated metabolite biosynthetic gene clusters underscores biosynthetic potential of Myxococcota including descriptions for ten novel species: Archangium lansinium sp. nov., Myxococcus landrumus sp. nov., Nannocystis bai.</title>
        <authorList>
            <person name="Ahearne A."/>
            <person name="Stevens C."/>
            <person name="Dowd S."/>
        </authorList>
    </citation>
    <scope>NUCLEOTIDE SEQUENCE [LARGE SCALE GENOMIC DNA]</scope>
    <source>
        <strain evidence="7 8">WIWO2</strain>
    </source>
</reference>
<dbReference type="InterPro" id="IPR000719">
    <property type="entry name" value="Prot_kinase_dom"/>
</dbReference>
<dbReference type="GO" id="GO:0016301">
    <property type="term" value="F:kinase activity"/>
    <property type="evidence" value="ECO:0007669"/>
    <property type="project" value="UniProtKB-KW"/>
</dbReference>